<keyword evidence="1" id="KW-0812">Transmembrane</keyword>
<dbReference type="Proteomes" id="UP000653480">
    <property type="component" value="Unassembled WGS sequence"/>
</dbReference>
<dbReference type="RefSeq" id="WP_142569109.1">
    <property type="nucleotide sequence ID" value="NZ_BMMN01000002.1"/>
</dbReference>
<reference evidence="2" key="2">
    <citation type="submission" date="2020-09" db="EMBL/GenBank/DDBJ databases">
        <authorList>
            <person name="Sun Q."/>
            <person name="Zhou Y."/>
        </authorList>
    </citation>
    <scope>NUCLEOTIDE SEQUENCE</scope>
    <source>
        <strain evidence="2">CGMCC 4.7138</strain>
    </source>
</reference>
<evidence type="ECO:0000313" key="3">
    <source>
        <dbReference type="Proteomes" id="UP000653480"/>
    </source>
</evidence>
<protein>
    <submittedName>
        <fullName evidence="2">Uncharacterized protein</fullName>
    </submittedName>
</protein>
<dbReference type="AlphaFoldDB" id="A0A8H9L9Y4"/>
<organism evidence="2 3">
    <name type="scientific">Microbispora bryophytorum</name>
    <dbReference type="NCBI Taxonomy" id="1460882"/>
    <lineage>
        <taxon>Bacteria</taxon>
        <taxon>Bacillati</taxon>
        <taxon>Actinomycetota</taxon>
        <taxon>Actinomycetes</taxon>
        <taxon>Streptosporangiales</taxon>
        <taxon>Streptosporangiaceae</taxon>
        <taxon>Microbispora</taxon>
    </lineage>
</organism>
<accession>A0A8H9L9Y4</accession>
<feature type="transmembrane region" description="Helical" evidence="1">
    <location>
        <begin position="111"/>
        <end position="136"/>
    </location>
</feature>
<keyword evidence="3" id="KW-1185">Reference proteome</keyword>
<reference evidence="2" key="1">
    <citation type="journal article" date="2014" name="Int. J. Syst. Evol. Microbiol.">
        <title>Complete genome sequence of Corynebacterium casei LMG S-19264T (=DSM 44701T), isolated from a smear-ripened cheese.</title>
        <authorList>
            <consortium name="US DOE Joint Genome Institute (JGI-PGF)"/>
            <person name="Walter F."/>
            <person name="Albersmeier A."/>
            <person name="Kalinowski J."/>
            <person name="Ruckert C."/>
        </authorList>
    </citation>
    <scope>NUCLEOTIDE SEQUENCE</scope>
    <source>
        <strain evidence="2">CGMCC 4.7138</strain>
    </source>
</reference>
<feature type="transmembrane region" description="Helical" evidence="1">
    <location>
        <begin position="84"/>
        <end position="105"/>
    </location>
</feature>
<name>A0A8H9L9Y4_9ACTN</name>
<dbReference type="InterPro" id="IPR045770">
    <property type="entry name" value="DUF6223"/>
</dbReference>
<sequence length="143" mass="13473">MSVSHLLAAAPTAPAALLGYAGHATPSAAHLLVQPAGVGAYTLTAGRLWALAAMMLGLAGVVVGGLALARSAGRIGIGDARRGAVVALVAGLAGAVVGGLVVAAADGGPGTGYGIVGGYFALVVGLAGVVVGGLALTRSRRIG</sequence>
<keyword evidence="1" id="KW-1133">Transmembrane helix</keyword>
<proteinExistence type="predicted"/>
<dbReference type="Pfam" id="PF19733">
    <property type="entry name" value="DUF6223"/>
    <property type="match status" value="1"/>
</dbReference>
<evidence type="ECO:0000313" key="2">
    <source>
        <dbReference type="EMBL" id="GGO03799.1"/>
    </source>
</evidence>
<feature type="transmembrane region" description="Helical" evidence="1">
    <location>
        <begin position="48"/>
        <end position="72"/>
    </location>
</feature>
<gene>
    <name evidence="2" type="ORF">GCM10011574_14100</name>
</gene>
<keyword evidence="1" id="KW-0472">Membrane</keyword>
<comment type="caution">
    <text evidence="2">The sequence shown here is derived from an EMBL/GenBank/DDBJ whole genome shotgun (WGS) entry which is preliminary data.</text>
</comment>
<evidence type="ECO:0000256" key="1">
    <source>
        <dbReference type="SAM" id="Phobius"/>
    </source>
</evidence>
<dbReference type="EMBL" id="BMMN01000002">
    <property type="protein sequence ID" value="GGO03799.1"/>
    <property type="molecule type" value="Genomic_DNA"/>
</dbReference>